<proteinExistence type="predicted"/>
<reference evidence="1" key="1">
    <citation type="submission" date="2021-06" db="EMBL/GenBank/DDBJ databases">
        <authorList>
            <person name="Kallberg Y."/>
            <person name="Tangrot J."/>
            <person name="Rosling A."/>
        </authorList>
    </citation>
    <scope>NUCLEOTIDE SEQUENCE</scope>
    <source>
        <strain evidence="1">MA453B</strain>
    </source>
</reference>
<comment type="caution">
    <text evidence="1">The sequence shown here is derived from an EMBL/GenBank/DDBJ whole genome shotgun (WGS) entry which is preliminary data.</text>
</comment>
<sequence>MSTSKDSDKLSENPDMIAFLQDIRKSSKKVVKIEIDKDSYKQEVILDIELSFSKIRSKLLDLYKQNPNERICLYNNMFFVDKAGSHISKDQESEHKLKQYRLEYELKWRIDTTTEIMHGRNLNVNIGVSSKLFFSLSASIKISGKKSKENTNHRQISDTNDIRLNMQAKVKITCKEVILSLNFEQDVEDALKCSDTNKQIDKIHDICKKYGDFWAQEIFLGGKTHISQTVTIKKKSKQRNYNANESNINESKTTYTYIGEDTNKAYSNPEAWNKSLKNPANWGVIKCHNKVSIFEILGDERCKEILKILGKNFLYAKIDQNIFSTFASNQRYYLHSFDIPKNINLKDCQIFATIIKDFKNLEGIKSQLVSSKTFQITPKICNEHDYNKTYHIITNTIRCDSLKKDPLKMEISTVKRIMSVVDWSKLTISELKDLCISCSLSSGENKEELGKRLYAYFDVKRGKASNADIGNGEGYEGPDEIDERDWRNGKFIYLDGDDIDIKSQETNSKIRDELANHLQGKERIESVPVDVFLSALEIIEKKMNRNFVVLHKEMQEDELLDEAWLKVRLSKHVISTKGNSSIRDNIETRAITLRLANNRGWSTALQIVGNNNKMMEKYKNQIAVVGQLGPPLHFFDNSYNVREETENLPFVEGMVIVPQIALEQSHAIIVEASVTSPPIVYLQASRALINPKMKTDYT</sequence>
<keyword evidence="2" id="KW-1185">Reference proteome</keyword>
<dbReference type="AlphaFoldDB" id="A0A9N9EJP4"/>
<evidence type="ECO:0000313" key="1">
    <source>
        <dbReference type="EMBL" id="CAG8674461.1"/>
    </source>
</evidence>
<evidence type="ECO:0000313" key="2">
    <source>
        <dbReference type="Proteomes" id="UP000789405"/>
    </source>
</evidence>
<gene>
    <name evidence="1" type="ORF">DERYTH_LOCUS11433</name>
</gene>
<dbReference type="EMBL" id="CAJVPY010007058">
    <property type="protein sequence ID" value="CAG8674461.1"/>
    <property type="molecule type" value="Genomic_DNA"/>
</dbReference>
<protein>
    <submittedName>
        <fullName evidence="1">23343_t:CDS:1</fullName>
    </submittedName>
</protein>
<dbReference type="Proteomes" id="UP000789405">
    <property type="component" value="Unassembled WGS sequence"/>
</dbReference>
<dbReference type="OrthoDB" id="2310691at2759"/>
<accession>A0A9N9EJP4</accession>
<name>A0A9N9EJP4_9GLOM</name>
<organism evidence="1 2">
    <name type="scientific">Dentiscutata erythropus</name>
    <dbReference type="NCBI Taxonomy" id="1348616"/>
    <lineage>
        <taxon>Eukaryota</taxon>
        <taxon>Fungi</taxon>
        <taxon>Fungi incertae sedis</taxon>
        <taxon>Mucoromycota</taxon>
        <taxon>Glomeromycotina</taxon>
        <taxon>Glomeromycetes</taxon>
        <taxon>Diversisporales</taxon>
        <taxon>Gigasporaceae</taxon>
        <taxon>Dentiscutata</taxon>
    </lineage>
</organism>